<dbReference type="GO" id="GO:0071949">
    <property type="term" value="F:FAD binding"/>
    <property type="evidence" value="ECO:0007669"/>
    <property type="project" value="InterPro"/>
</dbReference>
<protein>
    <submittedName>
        <fullName evidence="7">FAD/NAD(P)-binding domain-containing protein</fullName>
    </submittedName>
</protein>
<dbReference type="GO" id="GO:0004497">
    <property type="term" value="F:monooxygenase activity"/>
    <property type="evidence" value="ECO:0007669"/>
    <property type="project" value="UniProtKB-KW"/>
</dbReference>
<reference evidence="7 8" key="1">
    <citation type="submission" date="2016-07" db="EMBL/GenBank/DDBJ databases">
        <title>Pervasive Adenine N6-methylation of Active Genes in Fungi.</title>
        <authorList>
            <consortium name="DOE Joint Genome Institute"/>
            <person name="Mondo S.J."/>
            <person name="Dannebaum R.O."/>
            <person name="Kuo R.C."/>
            <person name="Labutti K."/>
            <person name="Haridas S."/>
            <person name="Kuo A."/>
            <person name="Salamov A."/>
            <person name="Ahrendt S.R."/>
            <person name="Lipzen A."/>
            <person name="Sullivan W."/>
            <person name="Andreopoulos W.B."/>
            <person name="Clum A."/>
            <person name="Lindquist E."/>
            <person name="Daum C."/>
            <person name="Ramamoorthy G.K."/>
            <person name="Gryganskyi A."/>
            <person name="Culley D."/>
            <person name="Magnuson J.K."/>
            <person name="James T.Y."/>
            <person name="O'Malley M.A."/>
            <person name="Stajich J.E."/>
            <person name="Spatafora J.W."/>
            <person name="Visel A."/>
            <person name="Grigoriev I.V."/>
        </authorList>
    </citation>
    <scope>NUCLEOTIDE SEQUENCE [LARGE SCALE GENOMIC DNA]</scope>
    <source>
        <strain evidence="7 8">JEL800</strain>
    </source>
</reference>
<feature type="domain" description="FAD-binding" evidence="6">
    <location>
        <begin position="4"/>
        <end position="181"/>
    </location>
</feature>
<keyword evidence="3" id="KW-0274">FAD</keyword>
<keyword evidence="8" id="KW-1185">Reference proteome</keyword>
<dbReference type="Proteomes" id="UP000193642">
    <property type="component" value="Unassembled WGS sequence"/>
</dbReference>
<evidence type="ECO:0000256" key="3">
    <source>
        <dbReference type="ARBA" id="ARBA00022827"/>
    </source>
</evidence>
<dbReference type="Gene3D" id="3.50.50.60">
    <property type="entry name" value="FAD/NAD(P)-binding domain"/>
    <property type="match status" value="1"/>
</dbReference>
<comment type="caution">
    <text evidence="7">The sequence shown here is derived from an EMBL/GenBank/DDBJ whole genome shotgun (WGS) entry which is preliminary data.</text>
</comment>
<accession>A0A1Y2B8W2</accession>
<dbReference type="PRINTS" id="PR00420">
    <property type="entry name" value="RNGMNOXGNASE"/>
</dbReference>
<evidence type="ECO:0000256" key="4">
    <source>
        <dbReference type="ARBA" id="ARBA00023002"/>
    </source>
</evidence>
<keyword evidence="4" id="KW-0560">Oxidoreductase</keyword>
<dbReference type="AlphaFoldDB" id="A0A1Y2B8W2"/>
<dbReference type="InterPro" id="IPR050493">
    <property type="entry name" value="FAD-dep_Monooxygenase_BioMet"/>
</dbReference>
<gene>
    <name evidence="7" type="ORF">BCR33DRAFT_724080</name>
</gene>
<evidence type="ECO:0000313" key="7">
    <source>
        <dbReference type="EMBL" id="ORY31136.1"/>
    </source>
</evidence>
<dbReference type="PANTHER" id="PTHR13789">
    <property type="entry name" value="MONOOXYGENASE"/>
    <property type="match status" value="1"/>
</dbReference>
<proteinExistence type="inferred from homology"/>
<evidence type="ECO:0000256" key="5">
    <source>
        <dbReference type="ARBA" id="ARBA00023033"/>
    </source>
</evidence>
<organism evidence="7 8">
    <name type="scientific">Rhizoclosmatium globosum</name>
    <dbReference type="NCBI Taxonomy" id="329046"/>
    <lineage>
        <taxon>Eukaryota</taxon>
        <taxon>Fungi</taxon>
        <taxon>Fungi incertae sedis</taxon>
        <taxon>Chytridiomycota</taxon>
        <taxon>Chytridiomycota incertae sedis</taxon>
        <taxon>Chytridiomycetes</taxon>
        <taxon>Chytridiales</taxon>
        <taxon>Chytriomycetaceae</taxon>
        <taxon>Rhizoclosmatium</taxon>
    </lineage>
</organism>
<name>A0A1Y2B8W2_9FUNG</name>
<dbReference type="PANTHER" id="PTHR13789:SF309">
    <property type="entry name" value="PUTATIVE (AFU_ORTHOLOGUE AFUA_6G14510)-RELATED"/>
    <property type="match status" value="1"/>
</dbReference>
<evidence type="ECO:0000259" key="6">
    <source>
        <dbReference type="Pfam" id="PF01494"/>
    </source>
</evidence>
<evidence type="ECO:0000256" key="2">
    <source>
        <dbReference type="ARBA" id="ARBA00022630"/>
    </source>
</evidence>
<dbReference type="InterPro" id="IPR002938">
    <property type="entry name" value="FAD-bd"/>
</dbReference>
<keyword evidence="5" id="KW-0503">Monooxygenase</keyword>
<dbReference type="SUPFAM" id="SSF51905">
    <property type="entry name" value="FAD/NAD(P)-binding domain"/>
    <property type="match status" value="1"/>
</dbReference>
<dbReference type="InterPro" id="IPR036188">
    <property type="entry name" value="FAD/NAD-bd_sf"/>
</dbReference>
<dbReference type="STRING" id="329046.A0A1Y2B8W2"/>
<dbReference type="Pfam" id="PF01494">
    <property type="entry name" value="FAD_binding_3"/>
    <property type="match status" value="2"/>
</dbReference>
<evidence type="ECO:0000313" key="8">
    <source>
        <dbReference type="Proteomes" id="UP000193642"/>
    </source>
</evidence>
<feature type="domain" description="FAD-binding" evidence="6">
    <location>
        <begin position="306"/>
        <end position="370"/>
    </location>
</feature>
<keyword evidence="2" id="KW-0285">Flavoprotein</keyword>
<dbReference type="OrthoDB" id="2102672at2759"/>
<evidence type="ECO:0000256" key="1">
    <source>
        <dbReference type="ARBA" id="ARBA00007992"/>
    </source>
</evidence>
<sequence>MGKTVAIIGSGLAGAITAFGLKKQGFEVTLYDRVDPIENLKETLRSGVPQPIEFGDHGGGIGVLGNGMTALKNLGLLEHVEHLRDIYAVTEQNLMLIDGSDRVVRKMNHQEPPIYQLRYRIHQAIVKAATGAGIKLFGAKKIKNLTQTDDKVTVTFEDGSTVVSDFVVGADGVHSKTRKLLFPDSPDPEIKGTGQITLFDLGRRPDGSVVEFNHLPGVYSNPLTAISMFTGRVSENEGEVKIFQLDAFKPTDADDDWRPVSDLPKESSKLADQLESWGTHPSIVNCVRHARRISPVNLYDLPDLPSFHKGRVVLVGDAAHGMLPFMAQGLCQSIEDAGVLCDLLGHYQDTDYKTAFAKYDEIRVPRAHLVAGESRATYNRLKASNGFQMKFGRFMMRIVFSILNFLGKMDDISLHDYRDDVVKAVPEIQFS</sequence>
<comment type="similarity">
    <text evidence="1">Belongs to the paxM FAD-dependent monooxygenase family.</text>
</comment>
<dbReference type="EMBL" id="MCGO01000079">
    <property type="protein sequence ID" value="ORY31136.1"/>
    <property type="molecule type" value="Genomic_DNA"/>
</dbReference>